<organism evidence="1 2">
    <name type="scientific">Caballeronia udeis</name>
    <dbReference type="NCBI Taxonomy" id="1232866"/>
    <lineage>
        <taxon>Bacteria</taxon>
        <taxon>Pseudomonadati</taxon>
        <taxon>Pseudomonadota</taxon>
        <taxon>Betaproteobacteria</taxon>
        <taxon>Burkholderiales</taxon>
        <taxon>Burkholderiaceae</taxon>
        <taxon>Caballeronia</taxon>
    </lineage>
</organism>
<accession>A0ABW8M8Q4</accession>
<evidence type="ECO:0000313" key="1">
    <source>
        <dbReference type="EMBL" id="MFK4440033.1"/>
    </source>
</evidence>
<name>A0ABW8M8Q4_9BURK</name>
<proteinExistence type="predicted"/>
<comment type="caution">
    <text evidence="1">The sequence shown here is derived from an EMBL/GenBank/DDBJ whole genome shotgun (WGS) entry which is preliminary data.</text>
</comment>
<sequence>MRRGILSSLPDDDYLSIALLHCTFNVYATICRATDRQGFLNVRRSWLSAVNDKVSTDFVGFGDGFVGLGCPWALVHFAGSFR</sequence>
<evidence type="ECO:0000313" key="2">
    <source>
        <dbReference type="Proteomes" id="UP001620514"/>
    </source>
</evidence>
<keyword evidence="2" id="KW-1185">Reference proteome</keyword>
<gene>
    <name evidence="1" type="ORF">ABH943_000033</name>
</gene>
<dbReference type="Proteomes" id="UP001620514">
    <property type="component" value="Unassembled WGS sequence"/>
</dbReference>
<protein>
    <submittedName>
        <fullName evidence="1">Membrane-associated PAP2 superfamily phosphatase</fullName>
    </submittedName>
</protein>
<dbReference type="EMBL" id="JBIYDN010000001">
    <property type="protein sequence ID" value="MFK4440033.1"/>
    <property type="molecule type" value="Genomic_DNA"/>
</dbReference>
<reference evidence="1 2" key="1">
    <citation type="submission" date="2024-11" db="EMBL/GenBank/DDBJ databases">
        <title>Using genomics to understand microbial adaptation to soil warming.</title>
        <authorList>
            <person name="Deangelis K.M. PhD."/>
        </authorList>
    </citation>
    <scope>NUCLEOTIDE SEQUENCE [LARGE SCALE GENOMIC DNA]</scope>
    <source>
        <strain evidence="1 2">GAS97</strain>
    </source>
</reference>